<accession>W2IRL3</accession>
<evidence type="ECO:0000313" key="2">
    <source>
        <dbReference type="EMBL" id="ETL36147.1"/>
    </source>
</evidence>
<dbReference type="InterPro" id="IPR027417">
    <property type="entry name" value="P-loop_NTPase"/>
</dbReference>
<dbReference type="Proteomes" id="UP000053864">
    <property type="component" value="Unassembled WGS sequence"/>
</dbReference>
<dbReference type="GO" id="GO:0005525">
    <property type="term" value="F:GTP binding"/>
    <property type="evidence" value="ECO:0007669"/>
    <property type="project" value="InterPro"/>
</dbReference>
<sequence>MLVANRLFTPALKRQLFIYLLIVVPRCSSPVSSPMTESILKVVLIGDSGVGKSNLVMRFTKNKYMPQSVQTVGFEFATKTFRVGVLQSSYRYFTGL</sequence>
<name>W2IRL3_PHYNI</name>
<dbReference type="VEuPathDB" id="FungiDB:PPTG_23393"/>
<dbReference type="SUPFAM" id="SSF52540">
    <property type="entry name" value="P-loop containing nucleoside triphosphate hydrolases"/>
    <property type="match status" value="1"/>
</dbReference>
<feature type="non-terminal residue" evidence="2">
    <location>
        <position position="96"/>
    </location>
</feature>
<dbReference type="GO" id="GO:0003924">
    <property type="term" value="F:GTPase activity"/>
    <property type="evidence" value="ECO:0007669"/>
    <property type="project" value="InterPro"/>
</dbReference>
<dbReference type="EMBL" id="KI673859">
    <property type="protein sequence ID" value="ETL36147.1"/>
    <property type="molecule type" value="Genomic_DNA"/>
</dbReference>
<evidence type="ECO:0000256" key="1">
    <source>
        <dbReference type="ARBA" id="ARBA00022741"/>
    </source>
</evidence>
<dbReference type="Gene3D" id="3.40.50.300">
    <property type="entry name" value="P-loop containing nucleotide triphosphate hydrolases"/>
    <property type="match status" value="1"/>
</dbReference>
<gene>
    <name evidence="2" type="ORF">L916_11844</name>
</gene>
<protein>
    <submittedName>
        <fullName evidence="2">Uncharacterized protein</fullName>
    </submittedName>
</protein>
<dbReference type="InterPro" id="IPR001806">
    <property type="entry name" value="Small_GTPase"/>
</dbReference>
<proteinExistence type="predicted"/>
<dbReference type="AlphaFoldDB" id="W2IRL3"/>
<dbReference type="PRINTS" id="PR00449">
    <property type="entry name" value="RASTRNSFRMNG"/>
</dbReference>
<organism evidence="2">
    <name type="scientific">Phytophthora nicotianae</name>
    <name type="common">Potato buckeye rot agent</name>
    <name type="synonym">Phytophthora parasitica</name>
    <dbReference type="NCBI Taxonomy" id="4792"/>
    <lineage>
        <taxon>Eukaryota</taxon>
        <taxon>Sar</taxon>
        <taxon>Stramenopiles</taxon>
        <taxon>Oomycota</taxon>
        <taxon>Peronosporomycetes</taxon>
        <taxon>Peronosporales</taxon>
        <taxon>Peronosporaceae</taxon>
        <taxon>Phytophthora</taxon>
    </lineage>
</organism>
<reference evidence="2" key="1">
    <citation type="submission" date="2013-11" db="EMBL/GenBank/DDBJ databases">
        <title>The Genome Sequence of Phytophthora parasitica CJ05E6.</title>
        <authorList>
            <consortium name="The Broad Institute Genomics Platform"/>
            <person name="Russ C."/>
            <person name="Tyler B."/>
            <person name="Panabieres F."/>
            <person name="Shan W."/>
            <person name="Tripathy S."/>
            <person name="Grunwald N."/>
            <person name="Machado M."/>
            <person name="Johnson C.S."/>
            <person name="Arredondo F."/>
            <person name="Hong C."/>
            <person name="Coffey M."/>
            <person name="Young S.K."/>
            <person name="Zeng Q."/>
            <person name="Gargeya S."/>
            <person name="Fitzgerald M."/>
            <person name="Abouelleil A."/>
            <person name="Alvarado L."/>
            <person name="Chapman S.B."/>
            <person name="Gainer-Dewar J."/>
            <person name="Goldberg J."/>
            <person name="Griggs A."/>
            <person name="Gujja S."/>
            <person name="Hansen M."/>
            <person name="Howarth C."/>
            <person name="Imamovic A."/>
            <person name="Ireland A."/>
            <person name="Larimer J."/>
            <person name="McCowan C."/>
            <person name="Murphy C."/>
            <person name="Pearson M."/>
            <person name="Poon T.W."/>
            <person name="Priest M."/>
            <person name="Roberts A."/>
            <person name="Saif S."/>
            <person name="Shea T."/>
            <person name="Sykes S."/>
            <person name="Wortman J."/>
            <person name="Nusbaum C."/>
            <person name="Birren B."/>
        </authorList>
    </citation>
    <scope>NUCLEOTIDE SEQUENCE [LARGE SCALE GENOMIC DNA]</scope>
    <source>
        <strain evidence="2">CJ05E6</strain>
    </source>
</reference>
<keyword evidence="1" id="KW-0547">Nucleotide-binding</keyword>
<dbReference type="Pfam" id="PF00071">
    <property type="entry name" value="Ras"/>
    <property type="match status" value="1"/>
</dbReference>
<dbReference type="PANTHER" id="PTHR47978">
    <property type="match status" value="1"/>
</dbReference>
<dbReference type="PROSITE" id="PS51419">
    <property type="entry name" value="RAB"/>
    <property type="match status" value="1"/>
</dbReference>